<evidence type="ECO:0000256" key="1">
    <source>
        <dbReference type="SAM" id="MobiDB-lite"/>
    </source>
</evidence>
<protein>
    <submittedName>
        <fullName evidence="3">Uncharacterized protein</fullName>
    </submittedName>
</protein>
<keyword evidence="2" id="KW-0732">Signal</keyword>
<feature type="chain" id="PRO_5040259384" evidence="2">
    <location>
        <begin position="23"/>
        <end position="254"/>
    </location>
</feature>
<sequence>MACRPNCMGPFLLYLFQGGAKALRPSPRPRPSPVHRVRVSRARPASTAFPWPGRPAGEPQMDQRARAKGGDMPTAALGPLRRPASRIGPGHAPSNNPGKNSGAPTRTFHTRLEQTQRLHRDKIESSPRSTPRATSHFPLPTSMHCRLGNHEAALLPDPPSPDIGRSQHRLPHPLYHHYPFDSWEKGFAQYIEHPETALCKTGAVLAQSIVTREATFEDMGTTWFEISKRNGRVQGNIWKDGLAPVTQRGGVCRV</sequence>
<evidence type="ECO:0000313" key="4">
    <source>
        <dbReference type="Proteomes" id="UP000800093"/>
    </source>
</evidence>
<dbReference type="AlphaFoldDB" id="A0A9P4NBY1"/>
<evidence type="ECO:0000313" key="3">
    <source>
        <dbReference type="EMBL" id="KAF2270407.1"/>
    </source>
</evidence>
<feature type="compositionally biased region" description="Basic and acidic residues" evidence="1">
    <location>
        <begin position="110"/>
        <end position="125"/>
    </location>
</feature>
<reference evidence="4" key="1">
    <citation type="journal article" date="2020" name="Stud. Mycol.">
        <title>101 Dothideomycetes genomes: A test case for predicting lifestyles and emergence of pathogens.</title>
        <authorList>
            <person name="Haridas S."/>
            <person name="Albert R."/>
            <person name="Binder M."/>
            <person name="Bloem J."/>
            <person name="LaButti K."/>
            <person name="Salamov A."/>
            <person name="Andreopoulos B."/>
            <person name="Baker S."/>
            <person name="Barry K."/>
            <person name="Bills G."/>
            <person name="Bluhm B."/>
            <person name="Cannon C."/>
            <person name="Castanera R."/>
            <person name="Culley D."/>
            <person name="Daum C."/>
            <person name="Ezra D."/>
            <person name="Gonzalez J."/>
            <person name="Henrissat B."/>
            <person name="Kuo A."/>
            <person name="Liang C."/>
            <person name="Lipzen A."/>
            <person name="Lutzoni F."/>
            <person name="Magnuson J."/>
            <person name="Mondo S."/>
            <person name="Nolan M."/>
            <person name="Ohm R."/>
            <person name="Pangilinan J."/>
            <person name="Park H.-J."/>
            <person name="Ramirez L."/>
            <person name="Alfaro M."/>
            <person name="Sun H."/>
            <person name="Tritt A."/>
            <person name="Yoshinaga Y."/>
            <person name="Zwiers L.-H."/>
            <person name="Turgeon B."/>
            <person name="Goodwin S."/>
            <person name="Spatafora J."/>
            <person name="Crous P."/>
            <person name="Grigoriev I."/>
        </authorList>
    </citation>
    <scope>NUCLEOTIDE SEQUENCE [LARGE SCALE GENOMIC DNA]</scope>
    <source>
        <strain evidence="4">CBS 304.66</strain>
    </source>
</reference>
<name>A0A9P4NBY1_9PLEO</name>
<evidence type="ECO:0000256" key="2">
    <source>
        <dbReference type="SAM" id="SignalP"/>
    </source>
</evidence>
<keyword evidence="4" id="KW-1185">Reference proteome</keyword>
<feature type="compositionally biased region" description="Polar residues" evidence="1">
    <location>
        <begin position="93"/>
        <end position="104"/>
    </location>
</feature>
<proteinExistence type="predicted"/>
<feature type="signal peptide" evidence="2">
    <location>
        <begin position="1"/>
        <end position="22"/>
    </location>
</feature>
<accession>A0A9P4NBY1</accession>
<feature type="region of interest" description="Disordered" evidence="1">
    <location>
        <begin position="24"/>
        <end position="144"/>
    </location>
</feature>
<comment type="caution">
    <text evidence="3">The sequence shown here is derived from an EMBL/GenBank/DDBJ whole genome shotgun (WGS) entry which is preliminary data.</text>
</comment>
<organism evidence="3 4">
    <name type="scientific">Lojkania enalia</name>
    <dbReference type="NCBI Taxonomy" id="147567"/>
    <lineage>
        <taxon>Eukaryota</taxon>
        <taxon>Fungi</taxon>
        <taxon>Dikarya</taxon>
        <taxon>Ascomycota</taxon>
        <taxon>Pezizomycotina</taxon>
        <taxon>Dothideomycetes</taxon>
        <taxon>Pleosporomycetidae</taxon>
        <taxon>Pleosporales</taxon>
        <taxon>Pleosporales incertae sedis</taxon>
        <taxon>Lojkania</taxon>
    </lineage>
</organism>
<dbReference type="EMBL" id="ML986579">
    <property type="protein sequence ID" value="KAF2270407.1"/>
    <property type="molecule type" value="Genomic_DNA"/>
</dbReference>
<gene>
    <name evidence="3" type="ORF">CC78DRAFT_573687</name>
</gene>
<dbReference type="Proteomes" id="UP000800093">
    <property type="component" value="Unassembled WGS sequence"/>
</dbReference>